<reference evidence="2" key="1">
    <citation type="thesis" date="2021" institute="BYU ScholarsArchive" country="Provo, UT, USA">
        <title>Applications of and Algorithms for Genome Assembly and Genomic Analyses with an Emphasis on Marine Teleosts.</title>
        <authorList>
            <person name="Pickett B.D."/>
        </authorList>
    </citation>
    <scope>NUCLEOTIDE SEQUENCE</scope>
    <source>
        <strain evidence="2">HI-2016</strain>
    </source>
</reference>
<feature type="non-terminal residue" evidence="2">
    <location>
        <position position="1"/>
    </location>
</feature>
<organism evidence="2 3">
    <name type="scientific">Albula glossodonta</name>
    <name type="common">roundjaw bonefish</name>
    <dbReference type="NCBI Taxonomy" id="121402"/>
    <lineage>
        <taxon>Eukaryota</taxon>
        <taxon>Metazoa</taxon>
        <taxon>Chordata</taxon>
        <taxon>Craniata</taxon>
        <taxon>Vertebrata</taxon>
        <taxon>Euteleostomi</taxon>
        <taxon>Actinopterygii</taxon>
        <taxon>Neopterygii</taxon>
        <taxon>Teleostei</taxon>
        <taxon>Albuliformes</taxon>
        <taxon>Albulidae</taxon>
        <taxon>Albula</taxon>
    </lineage>
</organism>
<sequence length="109" mass="12177">SEITRAWRPPLPPPPCPEEGGMGITEEVAVGTEVLGREHKLKSQRSSLSNCTREHSFPQLTKMVLKSPSMKFLKGTRRLLVDLWTNSLSAPPICRSVSPHFMRALPETK</sequence>
<evidence type="ECO:0000313" key="2">
    <source>
        <dbReference type="EMBL" id="KAG9343611.1"/>
    </source>
</evidence>
<dbReference type="AlphaFoldDB" id="A0A8T2NWX3"/>
<feature type="region of interest" description="Disordered" evidence="1">
    <location>
        <begin position="1"/>
        <end position="22"/>
    </location>
</feature>
<dbReference type="Proteomes" id="UP000824540">
    <property type="component" value="Unassembled WGS sequence"/>
</dbReference>
<evidence type="ECO:0000313" key="3">
    <source>
        <dbReference type="Proteomes" id="UP000824540"/>
    </source>
</evidence>
<protein>
    <submittedName>
        <fullName evidence="2">Uncharacterized protein</fullName>
    </submittedName>
</protein>
<name>A0A8T2NWX3_9TELE</name>
<accession>A0A8T2NWX3</accession>
<dbReference type="EMBL" id="JAFBMS010000023">
    <property type="protein sequence ID" value="KAG9343611.1"/>
    <property type="molecule type" value="Genomic_DNA"/>
</dbReference>
<proteinExistence type="predicted"/>
<keyword evidence="3" id="KW-1185">Reference proteome</keyword>
<gene>
    <name evidence="2" type="ORF">JZ751_013781</name>
</gene>
<comment type="caution">
    <text evidence="2">The sequence shown here is derived from an EMBL/GenBank/DDBJ whole genome shotgun (WGS) entry which is preliminary data.</text>
</comment>
<evidence type="ECO:0000256" key="1">
    <source>
        <dbReference type="SAM" id="MobiDB-lite"/>
    </source>
</evidence>